<evidence type="ECO:0000313" key="2">
    <source>
        <dbReference type="Proteomes" id="UP000178485"/>
    </source>
</evidence>
<dbReference type="EMBL" id="LT608328">
    <property type="protein sequence ID" value="SCM56264.1"/>
    <property type="molecule type" value="Genomic_DNA"/>
</dbReference>
<dbReference type="KEGG" id="pmuc:ING2E5A_0797"/>
<dbReference type="Proteomes" id="UP000178485">
    <property type="component" value="Chromosome i"/>
</dbReference>
<organism evidence="1 2">
    <name type="scientific">Petrimonas mucosa</name>
    <dbReference type="NCBI Taxonomy" id="1642646"/>
    <lineage>
        <taxon>Bacteria</taxon>
        <taxon>Pseudomonadati</taxon>
        <taxon>Bacteroidota</taxon>
        <taxon>Bacteroidia</taxon>
        <taxon>Bacteroidales</taxon>
        <taxon>Dysgonomonadaceae</taxon>
        <taxon>Petrimonas</taxon>
    </lineage>
</organism>
<keyword evidence="2" id="KW-1185">Reference proteome</keyword>
<protein>
    <submittedName>
        <fullName evidence="1">Uncharacterized protein</fullName>
    </submittedName>
</protein>
<proteinExistence type="predicted"/>
<reference evidence="1 2" key="1">
    <citation type="submission" date="2016-08" db="EMBL/GenBank/DDBJ databases">
        <authorList>
            <person name="Seilhamer J.J."/>
        </authorList>
    </citation>
    <scope>NUCLEOTIDE SEQUENCE [LARGE SCALE GENOMIC DNA]</scope>
    <source>
        <strain evidence="1">ING2-E5A</strain>
    </source>
</reference>
<accession>A0A1G4G512</accession>
<dbReference type="GO" id="GO:0005975">
    <property type="term" value="P:carbohydrate metabolic process"/>
    <property type="evidence" value="ECO:0007669"/>
    <property type="project" value="InterPro"/>
</dbReference>
<dbReference type="AlphaFoldDB" id="A0A1G4G512"/>
<dbReference type="STRING" id="1642646.ING2E5A_0797"/>
<name>A0A1G4G512_9BACT</name>
<dbReference type="Gene3D" id="1.50.10.10">
    <property type="match status" value="1"/>
</dbReference>
<gene>
    <name evidence="1" type="ORF">ING2E5A_0797</name>
</gene>
<dbReference type="InterPro" id="IPR012341">
    <property type="entry name" value="6hp_glycosidase-like_sf"/>
</dbReference>
<dbReference type="SUPFAM" id="SSF48208">
    <property type="entry name" value="Six-hairpin glycosidases"/>
    <property type="match status" value="1"/>
</dbReference>
<sequence>MQPFGKTGVHYNQVVEQISQIRKVDDCWRVDISCGEVVSSLYLKSNANVRREGGCLRLQLHEGKNEILISVGSPIEKSNRESLNGTIEWWNEKWMNMGCLLIPDSTAQRMWVRSMAMFLSSFTGDGAGLSPPCGLSGNGWPFYFPQDGSFVHAVLLATGNIDIAKSWIERLAADPDGLRAYTKRLFGVDGIFSPWVFPYGTIEGYHDPVPPNQFYYEIHNAGYLARMAYETALLVDDEAWTERYVVPLIEGTAEFYKNISRKEEDGLWHLFVTPSMGQDERGGENQKDYLCALYSAKYCFQRAVELKLDRDGSYREILENMAFPVLLSPQGLYYSCNCEGDANFGDQKHPVQLNPLTFLPVDTLLSDPSRIAYEKRYEITANAKEPLFHGWTLGTFLLAGSRCGNPEEWIKDWENLRISDNVDAEWIQIYESSSNYDMPFYISTNGLIAQSLLNNLISDWYGKLEIAKCNPWQGDIHLKNIYSKLGIVIDGVINGSSARLYLKAWKDAEFECNGEIIRLKKGEVLEKIIAAPHSDMPNGADPA</sequence>
<dbReference type="InterPro" id="IPR008928">
    <property type="entry name" value="6-hairpin_glycosidase_sf"/>
</dbReference>
<evidence type="ECO:0000313" key="1">
    <source>
        <dbReference type="EMBL" id="SCM56264.1"/>
    </source>
</evidence>